<evidence type="ECO:0000256" key="1">
    <source>
        <dbReference type="SAM" id="MobiDB-lite"/>
    </source>
</evidence>
<dbReference type="Proteomes" id="UP000219452">
    <property type="component" value="Unassembled WGS sequence"/>
</dbReference>
<evidence type="ECO:0000313" key="2">
    <source>
        <dbReference type="EMBL" id="SOD97869.1"/>
    </source>
</evidence>
<dbReference type="PROSITE" id="PS51257">
    <property type="entry name" value="PROKAR_LIPOPROTEIN"/>
    <property type="match status" value="1"/>
</dbReference>
<keyword evidence="3" id="KW-1185">Reference proteome</keyword>
<sequence length="67" mass="7355">MRSLIVVGLVGLMLSCQKSLTLNEQLYGKWQLTGGSALVKRQTMGKPQPDSMTIEFQPGDAGTMKRQ</sequence>
<accession>A0A286GS32</accession>
<name>A0A286GS32_9BACT</name>
<feature type="region of interest" description="Disordered" evidence="1">
    <location>
        <begin position="42"/>
        <end position="67"/>
    </location>
</feature>
<organism evidence="2 3">
    <name type="scientific">Spirosoma fluviale</name>
    <dbReference type="NCBI Taxonomy" id="1597977"/>
    <lineage>
        <taxon>Bacteria</taxon>
        <taxon>Pseudomonadati</taxon>
        <taxon>Bacteroidota</taxon>
        <taxon>Cytophagia</taxon>
        <taxon>Cytophagales</taxon>
        <taxon>Cytophagaceae</taxon>
        <taxon>Spirosoma</taxon>
    </lineage>
</organism>
<gene>
    <name evidence="2" type="ORF">SAMN06269250_5949</name>
</gene>
<proteinExistence type="predicted"/>
<dbReference type="EMBL" id="OCNH01000007">
    <property type="protein sequence ID" value="SOD97869.1"/>
    <property type="molecule type" value="Genomic_DNA"/>
</dbReference>
<dbReference type="RefSeq" id="WP_097131011.1">
    <property type="nucleotide sequence ID" value="NZ_OCNH01000007.1"/>
</dbReference>
<protein>
    <submittedName>
        <fullName evidence="2">Uncharacterized protein</fullName>
    </submittedName>
</protein>
<dbReference type="AlphaFoldDB" id="A0A286GS32"/>
<evidence type="ECO:0000313" key="3">
    <source>
        <dbReference type="Proteomes" id="UP000219452"/>
    </source>
</evidence>
<reference evidence="3" key="1">
    <citation type="submission" date="2017-09" db="EMBL/GenBank/DDBJ databases">
        <authorList>
            <person name="Varghese N."/>
            <person name="Submissions S."/>
        </authorList>
    </citation>
    <scope>NUCLEOTIDE SEQUENCE [LARGE SCALE GENOMIC DNA]</scope>
    <source>
        <strain evidence="3">DSM 29961</strain>
    </source>
</reference>